<evidence type="ECO:0000313" key="18">
    <source>
        <dbReference type="Proteomes" id="UP000250369"/>
    </source>
</evidence>
<evidence type="ECO:0000256" key="12">
    <source>
        <dbReference type="ARBA" id="ARBA00052467"/>
    </source>
</evidence>
<dbReference type="CDD" id="cd00830">
    <property type="entry name" value="KAS_III"/>
    <property type="match status" value="1"/>
</dbReference>
<keyword evidence="6 14" id="KW-0276">Fatty acid metabolism</keyword>
<evidence type="ECO:0000256" key="3">
    <source>
        <dbReference type="ARBA" id="ARBA00022490"/>
    </source>
</evidence>
<keyword evidence="8 14" id="KW-0275">Fatty acid biosynthesis</keyword>
<evidence type="ECO:0000256" key="1">
    <source>
        <dbReference type="ARBA" id="ARBA00005194"/>
    </source>
</evidence>
<feature type="active site" evidence="14">
    <location>
        <position position="114"/>
    </location>
</feature>
<dbReference type="PANTHER" id="PTHR34069">
    <property type="entry name" value="3-OXOACYL-[ACYL-CARRIER-PROTEIN] SYNTHASE 3"/>
    <property type="match status" value="1"/>
</dbReference>
<dbReference type="GO" id="GO:0044550">
    <property type="term" value="P:secondary metabolite biosynthetic process"/>
    <property type="evidence" value="ECO:0007669"/>
    <property type="project" value="TreeGrafter"/>
</dbReference>
<comment type="subunit">
    <text evidence="14">Homodimer.</text>
</comment>
<dbReference type="NCBIfam" id="TIGR00747">
    <property type="entry name" value="fabH"/>
    <property type="match status" value="1"/>
</dbReference>
<dbReference type="Gene3D" id="3.40.47.10">
    <property type="match status" value="1"/>
</dbReference>
<dbReference type="HAMAP" id="MF_01815">
    <property type="entry name" value="FabH"/>
    <property type="match status" value="1"/>
</dbReference>
<evidence type="ECO:0000256" key="8">
    <source>
        <dbReference type="ARBA" id="ARBA00023160"/>
    </source>
</evidence>
<gene>
    <name evidence="14" type="primary">fabH</name>
    <name evidence="17" type="ORF">DQG23_08490</name>
</gene>
<sequence>MPAHAKITAIGSYTPERKLTNADLEQMIDTTDEWIVQRTGIRERRIAAADQYTSDLCTSAVERLIETSGKSVDDVDMIIVATHTPDFPFPGVSALLQAKFGIRSTGAVDLNATCAGFSYGVHMAGGLIASGLHSKILVVGADTMSKITDYTDRTTCILFGDGAGAVLVERDEEQPSFLAAHMGTDGKGGIHVYRTGLSNTMNGVPLVDTKCFIQNGREVYKWAVGTVTEGIRTITAKAGISTDDIDWLVPHSANMRIIESICEKTGIPVEKTLHSLVTCGNTSAASIPLALDFGVQEGKVKKGDLVLLYGFGGGLVHAGLLLRWGIDKPRMNPA</sequence>
<dbReference type="RefSeq" id="WP_113030370.1">
    <property type="nucleotide sequence ID" value="NZ_QMFB01000003.1"/>
</dbReference>
<dbReference type="GO" id="GO:0005737">
    <property type="term" value="C:cytoplasm"/>
    <property type="evidence" value="ECO:0007669"/>
    <property type="project" value="UniProtKB-SubCell"/>
</dbReference>
<dbReference type="Pfam" id="PF08541">
    <property type="entry name" value="ACP_syn_III_C"/>
    <property type="match status" value="1"/>
</dbReference>
<keyword evidence="3 14" id="KW-0963">Cytoplasm</keyword>
<keyword evidence="5 14" id="KW-0808">Transferase</keyword>
<evidence type="ECO:0000256" key="9">
    <source>
        <dbReference type="ARBA" id="ARBA00023315"/>
    </source>
</evidence>
<comment type="domain">
    <text evidence="14">The last Arg residue of the ACP-binding site is essential for the weak association between ACP/AcpP and FabH.</text>
</comment>
<evidence type="ECO:0000256" key="4">
    <source>
        <dbReference type="ARBA" id="ARBA00022516"/>
    </source>
</evidence>
<evidence type="ECO:0000256" key="6">
    <source>
        <dbReference type="ARBA" id="ARBA00022832"/>
    </source>
</evidence>
<comment type="subcellular location">
    <subcellularLocation>
        <location evidence="14">Cytoplasm</location>
    </subcellularLocation>
</comment>
<dbReference type="NCBIfam" id="NF006829">
    <property type="entry name" value="PRK09352.1"/>
    <property type="match status" value="1"/>
</dbReference>
<keyword evidence="18" id="KW-1185">Reference proteome</keyword>
<keyword evidence="4 14" id="KW-0444">Lipid biosynthesis</keyword>
<dbReference type="EC" id="2.3.1.180" evidence="14"/>
<dbReference type="GO" id="GO:0004315">
    <property type="term" value="F:3-oxoacyl-[acyl-carrier-protein] synthase activity"/>
    <property type="evidence" value="ECO:0007669"/>
    <property type="project" value="InterPro"/>
</dbReference>
<dbReference type="InterPro" id="IPR013747">
    <property type="entry name" value="ACP_syn_III_C"/>
</dbReference>
<evidence type="ECO:0000313" key="17">
    <source>
        <dbReference type="EMBL" id="RAV22061.1"/>
    </source>
</evidence>
<keyword evidence="7 14" id="KW-0443">Lipid metabolism</keyword>
<dbReference type="GO" id="GO:0006633">
    <property type="term" value="P:fatty acid biosynthetic process"/>
    <property type="evidence" value="ECO:0007669"/>
    <property type="project" value="UniProtKB-UniRule"/>
</dbReference>
<dbReference type="PANTHER" id="PTHR34069:SF2">
    <property type="entry name" value="BETA-KETOACYL-[ACYL-CARRIER-PROTEIN] SYNTHASE III"/>
    <property type="match status" value="1"/>
</dbReference>
<comment type="caution">
    <text evidence="17">The sequence shown here is derived from an EMBL/GenBank/DDBJ whole genome shotgun (WGS) entry which is preliminary data.</text>
</comment>
<dbReference type="Pfam" id="PF08545">
    <property type="entry name" value="ACP_syn_III"/>
    <property type="match status" value="1"/>
</dbReference>
<feature type="domain" description="Beta-ketoacyl-[acyl-carrier-protein] synthase III C-terminal" evidence="15">
    <location>
        <begin position="236"/>
        <end position="324"/>
    </location>
</feature>
<keyword evidence="9 14" id="KW-0012">Acyltransferase</keyword>
<evidence type="ECO:0000256" key="14">
    <source>
        <dbReference type="HAMAP-Rule" id="MF_01815"/>
    </source>
</evidence>
<evidence type="ECO:0000259" key="16">
    <source>
        <dbReference type="Pfam" id="PF08545"/>
    </source>
</evidence>
<accession>A0A329MQ11</accession>
<comment type="catalytic activity">
    <reaction evidence="12">
        <text>2-methylpropanoyl-CoA + malonyl-[ACP] + H(+) = 4-methyl-3-oxopentanoyl-[ACP] + CO2 + CoA</text>
        <dbReference type="Rhea" id="RHEA:42268"/>
        <dbReference type="Rhea" id="RHEA-COMP:9623"/>
        <dbReference type="Rhea" id="RHEA-COMP:9940"/>
        <dbReference type="ChEBI" id="CHEBI:15378"/>
        <dbReference type="ChEBI" id="CHEBI:16526"/>
        <dbReference type="ChEBI" id="CHEBI:57287"/>
        <dbReference type="ChEBI" id="CHEBI:57338"/>
        <dbReference type="ChEBI" id="CHEBI:78449"/>
        <dbReference type="ChEBI" id="CHEBI:78820"/>
        <dbReference type="EC" id="2.3.1.300"/>
    </reaction>
    <physiologicalReaction direction="left-to-right" evidence="12">
        <dbReference type="Rhea" id="RHEA:42269"/>
    </physiologicalReaction>
</comment>
<evidence type="ECO:0000256" key="11">
    <source>
        <dbReference type="ARBA" id="ARBA00052407"/>
    </source>
</evidence>
<evidence type="ECO:0000256" key="5">
    <source>
        <dbReference type="ARBA" id="ARBA00022679"/>
    </source>
</evidence>
<dbReference type="UniPathway" id="UPA00094"/>
<feature type="domain" description="Beta-ketoacyl-[acyl-carrier-protein] synthase III N-terminal" evidence="16">
    <location>
        <begin position="109"/>
        <end position="186"/>
    </location>
</feature>
<evidence type="ECO:0000259" key="15">
    <source>
        <dbReference type="Pfam" id="PF08541"/>
    </source>
</evidence>
<dbReference type="InterPro" id="IPR004655">
    <property type="entry name" value="FabH"/>
</dbReference>
<evidence type="ECO:0000256" key="13">
    <source>
        <dbReference type="ARBA" id="ARBA00052985"/>
    </source>
</evidence>
<comment type="catalytic activity">
    <reaction evidence="11">
        <text>(2S)-2-methylbutanoyl-CoA + malonyl-[ACP] + H(+) = (4S)-4-methyl-3-oxohexanoyl-[ACP] + CO2 + CoA</text>
        <dbReference type="Rhea" id="RHEA:42276"/>
        <dbReference type="Rhea" id="RHEA-COMP:9623"/>
        <dbReference type="Rhea" id="RHEA-COMP:17148"/>
        <dbReference type="ChEBI" id="CHEBI:15378"/>
        <dbReference type="ChEBI" id="CHEBI:16526"/>
        <dbReference type="ChEBI" id="CHEBI:57287"/>
        <dbReference type="ChEBI" id="CHEBI:78449"/>
        <dbReference type="ChEBI" id="CHEBI:88166"/>
        <dbReference type="ChEBI" id="CHEBI:167462"/>
        <dbReference type="EC" id="2.3.1.300"/>
    </reaction>
    <physiologicalReaction direction="left-to-right" evidence="11">
        <dbReference type="Rhea" id="RHEA:42277"/>
    </physiologicalReaction>
</comment>
<comment type="pathway">
    <text evidence="1 14">Lipid metabolism; fatty acid biosynthesis.</text>
</comment>
<keyword evidence="14" id="KW-0511">Multifunctional enzyme</keyword>
<dbReference type="AlphaFoldDB" id="A0A329MQ11"/>
<evidence type="ECO:0000256" key="7">
    <source>
        <dbReference type="ARBA" id="ARBA00023098"/>
    </source>
</evidence>
<feature type="active site" evidence="14">
    <location>
        <position position="281"/>
    </location>
</feature>
<feature type="active site" evidence="14">
    <location>
        <position position="251"/>
    </location>
</feature>
<reference evidence="17 18" key="1">
    <citation type="journal article" date="2009" name="Int. J. Syst. Evol. Microbiol.">
        <title>Paenibacillus contaminans sp. nov., isolated from a contaminated laboratory plate.</title>
        <authorList>
            <person name="Chou J.H."/>
            <person name="Lee J.H."/>
            <person name="Lin M.C."/>
            <person name="Chang P.S."/>
            <person name="Arun A.B."/>
            <person name="Young C.C."/>
            <person name="Chen W.M."/>
        </authorList>
    </citation>
    <scope>NUCLEOTIDE SEQUENCE [LARGE SCALE GENOMIC DNA]</scope>
    <source>
        <strain evidence="17 18">CKOBP-6</strain>
    </source>
</reference>
<comment type="similarity">
    <text evidence="2 14">Belongs to the thiolase-like superfamily. FabH family.</text>
</comment>
<dbReference type="Proteomes" id="UP000250369">
    <property type="component" value="Unassembled WGS sequence"/>
</dbReference>
<evidence type="ECO:0000256" key="10">
    <source>
        <dbReference type="ARBA" id="ARBA00051096"/>
    </source>
</evidence>
<proteinExistence type="inferred from homology"/>
<dbReference type="InterPro" id="IPR016039">
    <property type="entry name" value="Thiolase-like"/>
</dbReference>
<comment type="function">
    <text evidence="14">Catalyzes the condensation reaction of fatty acid synthesis by the addition to an acyl acceptor of two carbons from malonyl-ACP. Catalyzes the first condensation reaction which initiates fatty acid synthesis and may therefore play a role in governing the total rate of fatty acid production. Possesses both acetoacetyl-ACP synthase and acetyl transacylase activities. Its substrate specificity determines the biosynthesis of branched-chain and/or straight-chain of fatty acids.</text>
</comment>
<protein>
    <recommendedName>
        <fullName evidence="14">Beta-ketoacyl-[acyl-carrier-protein] synthase III</fullName>
        <shortName evidence="14">Beta-ketoacyl-ACP synthase III</shortName>
        <shortName evidence="14">KAS III</shortName>
        <ecNumber evidence="14">2.3.1.180</ecNumber>
    </recommendedName>
    <alternativeName>
        <fullName evidence="14">3-oxoacyl-[acyl-carrier-protein] synthase 3</fullName>
    </alternativeName>
    <alternativeName>
        <fullName evidence="14">3-oxoacyl-[acyl-carrier-protein] synthase III</fullName>
    </alternativeName>
</protein>
<evidence type="ECO:0000256" key="2">
    <source>
        <dbReference type="ARBA" id="ARBA00008642"/>
    </source>
</evidence>
<name>A0A329MQ11_9BACL</name>
<dbReference type="SUPFAM" id="SSF53901">
    <property type="entry name" value="Thiolase-like"/>
    <property type="match status" value="1"/>
</dbReference>
<feature type="region of interest" description="ACP-binding" evidence="14">
    <location>
        <begin position="252"/>
        <end position="256"/>
    </location>
</feature>
<organism evidence="17 18">
    <name type="scientific">Paenibacillus contaminans</name>
    <dbReference type="NCBI Taxonomy" id="450362"/>
    <lineage>
        <taxon>Bacteria</taxon>
        <taxon>Bacillati</taxon>
        <taxon>Bacillota</taxon>
        <taxon>Bacilli</taxon>
        <taxon>Bacillales</taxon>
        <taxon>Paenibacillaceae</taxon>
        <taxon>Paenibacillus</taxon>
    </lineage>
</organism>
<dbReference type="OrthoDB" id="9815506at2"/>
<dbReference type="EMBL" id="QMFB01000003">
    <property type="protein sequence ID" value="RAV22061.1"/>
    <property type="molecule type" value="Genomic_DNA"/>
</dbReference>
<comment type="catalytic activity">
    <reaction evidence="10">
        <text>malonyl-[ACP] + acetyl-CoA + H(+) = 3-oxobutanoyl-[ACP] + CO2 + CoA</text>
        <dbReference type="Rhea" id="RHEA:12080"/>
        <dbReference type="Rhea" id="RHEA-COMP:9623"/>
        <dbReference type="Rhea" id="RHEA-COMP:9625"/>
        <dbReference type="ChEBI" id="CHEBI:15378"/>
        <dbReference type="ChEBI" id="CHEBI:16526"/>
        <dbReference type="ChEBI" id="CHEBI:57287"/>
        <dbReference type="ChEBI" id="CHEBI:57288"/>
        <dbReference type="ChEBI" id="CHEBI:78449"/>
        <dbReference type="ChEBI" id="CHEBI:78450"/>
        <dbReference type="EC" id="2.3.1.180"/>
    </reaction>
    <physiologicalReaction direction="left-to-right" evidence="10">
        <dbReference type="Rhea" id="RHEA:12081"/>
    </physiologicalReaction>
</comment>
<comment type="catalytic activity">
    <reaction evidence="13">
        <text>3-methylbutanoyl-CoA + malonyl-[ACP] + H(+) = 5-methyl-3-oxohexanoyl-[ACP] + CO2 + CoA</text>
        <dbReference type="Rhea" id="RHEA:42272"/>
        <dbReference type="Rhea" id="RHEA-COMP:9623"/>
        <dbReference type="Rhea" id="RHEA-COMP:9941"/>
        <dbReference type="ChEBI" id="CHEBI:15378"/>
        <dbReference type="ChEBI" id="CHEBI:16526"/>
        <dbReference type="ChEBI" id="CHEBI:57287"/>
        <dbReference type="ChEBI" id="CHEBI:57345"/>
        <dbReference type="ChEBI" id="CHEBI:78449"/>
        <dbReference type="ChEBI" id="CHEBI:78822"/>
        <dbReference type="EC" id="2.3.1.300"/>
    </reaction>
    <physiologicalReaction direction="left-to-right" evidence="13">
        <dbReference type="Rhea" id="RHEA:42273"/>
    </physiologicalReaction>
</comment>
<dbReference type="FunFam" id="3.40.47.10:FF:000004">
    <property type="entry name" value="3-oxoacyl-[acyl-carrier-protein] synthase 3"/>
    <property type="match status" value="1"/>
</dbReference>
<dbReference type="InterPro" id="IPR013751">
    <property type="entry name" value="ACP_syn_III_N"/>
</dbReference>
<dbReference type="GO" id="GO:0033818">
    <property type="term" value="F:beta-ketoacyl-acyl-carrier-protein synthase III activity"/>
    <property type="evidence" value="ECO:0007669"/>
    <property type="project" value="UniProtKB-UniRule"/>
</dbReference>